<keyword evidence="6" id="KW-1185">Reference proteome</keyword>
<dbReference type="Pfam" id="PF13412">
    <property type="entry name" value="HTH_24"/>
    <property type="match status" value="1"/>
</dbReference>
<dbReference type="SUPFAM" id="SSF54909">
    <property type="entry name" value="Dimeric alpha+beta barrel"/>
    <property type="match status" value="1"/>
</dbReference>
<dbReference type="InterPro" id="IPR019887">
    <property type="entry name" value="Tscrpt_reg_AsnC/Lrp_C"/>
</dbReference>
<proteinExistence type="predicted"/>
<evidence type="ECO:0000256" key="3">
    <source>
        <dbReference type="ARBA" id="ARBA00023163"/>
    </source>
</evidence>
<dbReference type="RefSeq" id="WP_218830402.1">
    <property type="nucleotide sequence ID" value="NZ_MQWD01000001.1"/>
</dbReference>
<dbReference type="GO" id="GO:0043200">
    <property type="term" value="P:response to amino acid"/>
    <property type="evidence" value="ECO:0007669"/>
    <property type="project" value="TreeGrafter"/>
</dbReference>
<dbReference type="PANTHER" id="PTHR30154:SF53">
    <property type="entry name" value="HTH-TYPE TRANSCRIPTIONAL REGULATOR LRPC"/>
    <property type="match status" value="1"/>
</dbReference>
<dbReference type="InterPro" id="IPR011008">
    <property type="entry name" value="Dimeric_a/b-barrel"/>
</dbReference>
<dbReference type="GO" id="GO:0043565">
    <property type="term" value="F:sequence-specific DNA binding"/>
    <property type="evidence" value="ECO:0007669"/>
    <property type="project" value="InterPro"/>
</dbReference>
<keyword evidence="3" id="KW-0804">Transcription</keyword>
<dbReference type="Proteomes" id="UP000216339">
    <property type="component" value="Unassembled WGS sequence"/>
</dbReference>
<dbReference type="SMART" id="SM00344">
    <property type="entry name" value="HTH_ASNC"/>
    <property type="match status" value="1"/>
</dbReference>
<dbReference type="InterPro" id="IPR019888">
    <property type="entry name" value="Tscrpt_reg_AsnC-like"/>
</dbReference>
<dbReference type="InterPro" id="IPR036388">
    <property type="entry name" value="WH-like_DNA-bd_sf"/>
</dbReference>
<dbReference type="EMBL" id="MQWD01000001">
    <property type="protein sequence ID" value="PAP75870.1"/>
    <property type="molecule type" value="Genomic_DNA"/>
</dbReference>
<dbReference type="PANTHER" id="PTHR30154">
    <property type="entry name" value="LEUCINE-RESPONSIVE REGULATORY PROTEIN"/>
    <property type="match status" value="1"/>
</dbReference>
<dbReference type="InterPro" id="IPR000485">
    <property type="entry name" value="AsnC-type_HTH_dom"/>
</dbReference>
<dbReference type="Pfam" id="PF01037">
    <property type="entry name" value="AsnC_trans_reg"/>
    <property type="match status" value="1"/>
</dbReference>
<evidence type="ECO:0000256" key="2">
    <source>
        <dbReference type="ARBA" id="ARBA00023125"/>
    </source>
</evidence>
<evidence type="ECO:0000313" key="5">
    <source>
        <dbReference type="EMBL" id="PAP75870.1"/>
    </source>
</evidence>
<keyword evidence="1" id="KW-0805">Transcription regulation</keyword>
<dbReference type="GO" id="GO:0005829">
    <property type="term" value="C:cytosol"/>
    <property type="evidence" value="ECO:0007669"/>
    <property type="project" value="TreeGrafter"/>
</dbReference>
<feature type="domain" description="HTH asnC-type" evidence="4">
    <location>
        <begin position="4"/>
        <end position="65"/>
    </location>
</feature>
<dbReference type="Gene3D" id="3.30.70.920">
    <property type="match status" value="1"/>
</dbReference>
<evidence type="ECO:0000256" key="1">
    <source>
        <dbReference type="ARBA" id="ARBA00023015"/>
    </source>
</evidence>
<dbReference type="Gene3D" id="1.10.10.10">
    <property type="entry name" value="Winged helix-like DNA-binding domain superfamily/Winged helix DNA-binding domain"/>
    <property type="match status" value="1"/>
</dbReference>
<reference evidence="5 6" key="1">
    <citation type="submission" date="2016-11" db="EMBL/GenBank/DDBJ databases">
        <title>Study of marine rhodopsin-containing bacteria.</title>
        <authorList>
            <person name="Yoshizawa S."/>
            <person name="Kumagai Y."/>
            <person name="Kogure K."/>
        </authorList>
    </citation>
    <scope>NUCLEOTIDE SEQUENCE [LARGE SCALE GENOMIC DNA]</scope>
    <source>
        <strain evidence="5 6">SAORIC-28</strain>
    </source>
</reference>
<sequence>MDKIDAIDAQILDLLQREGRIKRKDIAEAVGLSIPSVSDRMRKLEARGVLTGFHGTVDAKRLGHDVMAFVFVQSTGSEHYGEFVKTVTALDEVQELHSVTGDGSHVLKVRVRTTTALERLLATIQAVPGVRGTRTSLVLTTHKETAYLRAEPMTLPPLDD</sequence>
<dbReference type="AlphaFoldDB" id="A0A271IXM3"/>
<evidence type="ECO:0000313" key="6">
    <source>
        <dbReference type="Proteomes" id="UP000216339"/>
    </source>
</evidence>
<dbReference type="SUPFAM" id="SSF46785">
    <property type="entry name" value="Winged helix' DNA-binding domain"/>
    <property type="match status" value="1"/>
</dbReference>
<accession>A0A271IXM3</accession>
<keyword evidence="2" id="KW-0238">DNA-binding</keyword>
<comment type="caution">
    <text evidence="5">The sequence shown here is derived from an EMBL/GenBank/DDBJ whole genome shotgun (WGS) entry which is preliminary data.</text>
</comment>
<gene>
    <name evidence="5" type="ORF">BSZ37_05150</name>
</gene>
<evidence type="ECO:0000259" key="4">
    <source>
        <dbReference type="PROSITE" id="PS50956"/>
    </source>
</evidence>
<protein>
    <submittedName>
        <fullName evidence="5">AsnC family transcriptional regulator</fullName>
    </submittedName>
</protein>
<dbReference type="PROSITE" id="PS50956">
    <property type="entry name" value="HTH_ASNC_2"/>
    <property type="match status" value="1"/>
</dbReference>
<name>A0A271IXM3_9BACT</name>
<dbReference type="InterPro" id="IPR036390">
    <property type="entry name" value="WH_DNA-bd_sf"/>
</dbReference>
<dbReference type="PRINTS" id="PR00033">
    <property type="entry name" value="HTHASNC"/>
</dbReference>
<organism evidence="5 6">
    <name type="scientific">Rubrivirga marina</name>
    <dbReference type="NCBI Taxonomy" id="1196024"/>
    <lineage>
        <taxon>Bacteria</taxon>
        <taxon>Pseudomonadati</taxon>
        <taxon>Rhodothermota</taxon>
        <taxon>Rhodothermia</taxon>
        <taxon>Rhodothermales</taxon>
        <taxon>Rubricoccaceae</taxon>
        <taxon>Rubrivirga</taxon>
    </lineage>
</organism>